<dbReference type="AlphaFoldDB" id="A0A2A3E0G1"/>
<name>A0A2A3E0G1_APICC</name>
<evidence type="ECO:0000313" key="2">
    <source>
        <dbReference type="EMBL" id="PBC25207.1"/>
    </source>
</evidence>
<keyword evidence="3" id="KW-1185">Reference proteome</keyword>
<dbReference type="EMBL" id="KZ288490">
    <property type="protein sequence ID" value="PBC25207.1"/>
    <property type="molecule type" value="Genomic_DNA"/>
</dbReference>
<dbReference type="Proteomes" id="UP000242457">
    <property type="component" value="Unassembled WGS sequence"/>
</dbReference>
<accession>A0A2A3E0G1</accession>
<feature type="coiled-coil region" evidence="1">
    <location>
        <begin position="60"/>
        <end position="168"/>
    </location>
</feature>
<dbReference type="OrthoDB" id="8193814at2759"/>
<keyword evidence="1" id="KW-0175">Coiled coil</keyword>
<gene>
    <name evidence="2" type="ORF">APICC_05365</name>
</gene>
<organism evidence="2 3">
    <name type="scientific">Apis cerana cerana</name>
    <name type="common">Oriental honeybee</name>
    <dbReference type="NCBI Taxonomy" id="94128"/>
    <lineage>
        <taxon>Eukaryota</taxon>
        <taxon>Metazoa</taxon>
        <taxon>Ecdysozoa</taxon>
        <taxon>Arthropoda</taxon>
        <taxon>Hexapoda</taxon>
        <taxon>Insecta</taxon>
        <taxon>Pterygota</taxon>
        <taxon>Neoptera</taxon>
        <taxon>Endopterygota</taxon>
        <taxon>Hymenoptera</taxon>
        <taxon>Apocrita</taxon>
        <taxon>Aculeata</taxon>
        <taxon>Apoidea</taxon>
        <taxon>Anthophila</taxon>
        <taxon>Apidae</taxon>
        <taxon>Apis</taxon>
    </lineage>
</organism>
<reference evidence="2 3" key="1">
    <citation type="submission" date="2014-07" db="EMBL/GenBank/DDBJ databases">
        <title>Genomic and transcriptomic analysis on Apis cerana provide comprehensive insights into honey bee biology.</title>
        <authorList>
            <person name="Diao Q."/>
            <person name="Sun L."/>
            <person name="Zheng H."/>
            <person name="Zheng H."/>
            <person name="Xu S."/>
            <person name="Wang S."/>
            <person name="Zeng Z."/>
            <person name="Hu F."/>
            <person name="Su S."/>
            <person name="Wu J."/>
        </authorList>
    </citation>
    <scope>NUCLEOTIDE SEQUENCE [LARGE SCALE GENOMIC DNA]</scope>
    <source>
        <tissue evidence="2">Pupae without intestine</tissue>
    </source>
</reference>
<protein>
    <submittedName>
        <fullName evidence="2">Uncharacterized protein</fullName>
    </submittedName>
</protein>
<sequence length="276" mass="32844">MKNIQFNTPDIFLFEKKFREIIYEVQRNIKELDSLEKERLLISEELCSKNSLLQNERKISNELRIRLKSALEAINRLEEEKMRDKINYSNLSINYENVLKECEILTKETLFSQTKTAKFQLKIESLEYILKREIQQKEKLEQTLIELKNNSEKIITNINMNMAKIEKEQKYLLESTKAIIQLNKRLQTFGLCFHAINQKNKIDIKNLQHKLITFSVNKFIQSSNTNTAYPEIENLCSKLKEMLMKLKLKMQNVALYEEKLNIIFNELSINLTQIQQ</sequence>
<evidence type="ECO:0000313" key="3">
    <source>
        <dbReference type="Proteomes" id="UP000242457"/>
    </source>
</evidence>
<proteinExistence type="predicted"/>
<evidence type="ECO:0000256" key="1">
    <source>
        <dbReference type="SAM" id="Coils"/>
    </source>
</evidence>